<evidence type="ECO:0000256" key="1">
    <source>
        <dbReference type="ARBA" id="ARBA00005189"/>
    </source>
</evidence>
<accession>L0DEI3</accession>
<dbReference type="PANTHER" id="PTHR43853:SF11">
    <property type="entry name" value="3-KETOACYL-COA THIOLASE FADA"/>
    <property type="match status" value="1"/>
</dbReference>
<evidence type="ECO:0000313" key="11">
    <source>
        <dbReference type="Proteomes" id="UP000010798"/>
    </source>
</evidence>
<dbReference type="eggNOG" id="COG0183">
    <property type="taxonomic scope" value="Bacteria"/>
</dbReference>
<dbReference type="InterPro" id="IPR002155">
    <property type="entry name" value="Thiolase"/>
</dbReference>
<dbReference type="STRING" id="886293.Sinac_3406"/>
<reference evidence="10 11" key="1">
    <citation type="submission" date="2012-02" db="EMBL/GenBank/DDBJ databases">
        <title>Complete sequence of chromosome of Singulisphaera acidiphila DSM 18658.</title>
        <authorList>
            <consortium name="US DOE Joint Genome Institute (JGI-PGF)"/>
            <person name="Lucas S."/>
            <person name="Copeland A."/>
            <person name="Lapidus A."/>
            <person name="Glavina del Rio T."/>
            <person name="Dalin E."/>
            <person name="Tice H."/>
            <person name="Bruce D."/>
            <person name="Goodwin L."/>
            <person name="Pitluck S."/>
            <person name="Peters L."/>
            <person name="Ovchinnikova G."/>
            <person name="Chertkov O."/>
            <person name="Kyrpides N."/>
            <person name="Mavromatis K."/>
            <person name="Ivanova N."/>
            <person name="Brettin T."/>
            <person name="Detter J.C."/>
            <person name="Han C."/>
            <person name="Larimer F."/>
            <person name="Land M."/>
            <person name="Hauser L."/>
            <person name="Markowitz V."/>
            <person name="Cheng J.-F."/>
            <person name="Hugenholtz P."/>
            <person name="Woyke T."/>
            <person name="Wu D."/>
            <person name="Tindall B."/>
            <person name="Pomrenke H."/>
            <person name="Brambilla E."/>
            <person name="Klenk H.-P."/>
            <person name="Eisen J.A."/>
        </authorList>
    </citation>
    <scope>NUCLEOTIDE SEQUENCE [LARGE SCALE GENOMIC DNA]</scope>
    <source>
        <strain evidence="11">ATCC BAA-1392 / DSM 18658 / VKM B-2454 / MOB10</strain>
    </source>
</reference>
<evidence type="ECO:0000256" key="7">
    <source>
        <dbReference type="RuleBase" id="RU003557"/>
    </source>
</evidence>
<keyword evidence="3 7" id="KW-0808">Transferase</keyword>
<dbReference type="InterPro" id="IPR050215">
    <property type="entry name" value="Thiolase-like_sf_Thiolase"/>
</dbReference>
<dbReference type="Pfam" id="PF00108">
    <property type="entry name" value="Thiolase_N"/>
    <property type="match status" value="1"/>
</dbReference>
<dbReference type="GO" id="GO:0003988">
    <property type="term" value="F:acetyl-CoA C-acyltransferase activity"/>
    <property type="evidence" value="ECO:0007669"/>
    <property type="project" value="UniProtKB-EC"/>
</dbReference>
<proteinExistence type="inferred from homology"/>
<feature type="active site" description="Acyl-thioester intermediate" evidence="6">
    <location>
        <position position="92"/>
    </location>
</feature>
<dbReference type="InterPro" id="IPR020615">
    <property type="entry name" value="Thiolase_acyl_enz_int_AS"/>
</dbReference>
<dbReference type="PROSITE" id="PS00737">
    <property type="entry name" value="THIOLASE_2"/>
    <property type="match status" value="1"/>
</dbReference>
<dbReference type="GO" id="GO:0010124">
    <property type="term" value="P:phenylacetate catabolic process"/>
    <property type="evidence" value="ECO:0007669"/>
    <property type="project" value="TreeGrafter"/>
</dbReference>
<comment type="similarity">
    <text evidence="2 7">Belongs to the thiolase-like superfamily. Thiolase family.</text>
</comment>
<dbReference type="OrthoDB" id="9764892at2"/>
<keyword evidence="11" id="KW-1185">Reference proteome</keyword>
<dbReference type="PIRSF" id="PIRSF000429">
    <property type="entry name" value="Ac-CoA_Ac_transf"/>
    <property type="match status" value="1"/>
</dbReference>
<feature type="active site" description="Proton acceptor" evidence="6">
    <location>
        <position position="371"/>
    </location>
</feature>
<dbReference type="GO" id="GO:0006635">
    <property type="term" value="P:fatty acid beta-oxidation"/>
    <property type="evidence" value="ECO:0007669"/>
    <property type="project" value="TreeGrafter"/>
</dbReference>
<feature type="active site" description="Proton acceptor" evidence="6">
    <location>
        <position position="341"/>
    </location>
</feature>
<dbReference type="CDD" id="cd00751">
    <property type="entry name" value="thiolase"/>
    <property type="match status" value="1"/>
</dbReference>
<protein>
    <recommendedName>
        <fullName evidence="5">acetyl-CoA C-acyltransferase</fullName>
        <ecNumber evidence="5">2.3.1.16</ecNumber>
    </recommendedName>
</protein>
<dbReference type="PANTHER" id="PTHR43853">
    <property type="entry name" value="3-KETOACYL-COA THIOLASE, PEROXISOMAL"/>
    <property type="match status" value="1"/>
</dbReference>
<dbReference type="InterPro" id="IPR016039">
    <property type="entry name" value="Thiolase-like"/>
</dbReference>
<dbReference type="FunFam" id="3.40.47.10:FF:000010">
    <property type="entry name" value="Acetyl-CoA acetyltransferase (Thiolase)"/>
    <property type="match status" value="1"/>
</dbReference>
<dbReference type="KEGG" id="saci:Sinac_3406"/>
<feature type="domain" description="Thiolase C-terminal" evidence="9">
    <location>
        <begin position="262"/>
        <end position="383"/>
    </location>
</feature>
<dbReference type="Gene3D" id="3.40.47.10">
    <property type="match status" value="1"/>
</dbReference>
<evidence type="ECO:0000256" key="3">
    <source>
        <dbReference type="ARBA" id="ARBA00022679"/>
    </source>
</evidence>
<evidence type="ECO:0000256" key="4">
    <source>
        <dbReference type="ARBA" id="ARBA00023315"/>
    </source>
</evidence>
<dbReference type="InterPro" id="IPR020613">
    <property type="entry name" value="Thiolase_CS"/>
</dbReference>
<sequence length="387" mass="40825">MRHAVIVDAVRTPVGRASADKGIFRDVRSEDLAAHAIKAVVERTGIDPKLIEDVRFGCVQQQGEQGFDVARIAALAAGLPIETAGVTINRNCASSLQAINDAAMNIAAECDDVQIAGGVEHMEHVPMSKDYNPYPGILRHNGEGVMQMGLTAEYLALKYRIPRQRQDEFALRSHQLAAAATDRGEFKAEVVPTWGRDDSGRKVLLTGDQCIRRETSLEALSALSPAFNPAGGSVTAGNSSPINVGAAALLVMSEEKCRELGLKPMAKVRAMAAVGVDPAEMGIGPVPAVKKALARAGLNLADIDCIELNEAFAVQVLACLKLLGIDESKVNTRGGSIAIGHPLGASGARIVTTLLHRMRDQGAKYGLATMCVGQGQGVATIFEACEA</sequence>
<dbReference type="RefSeq" id="WP_015246812.1">
    <property type="nucleotide sequence ID" value="NC_019892.1"/>
</dbReference>
<organism evidence="10 11">
    <name type="scientific">Singulisphaera acidiphila (strain ATCC BAA-1392 / DSM 18658 / VKM B-2454 / MOB10)</name>
    <dbReference type="NCBI Taxonomy" id="886293"/>
    <lineage>
        <taxon>Bacteria</taxon>
        <taxon>Pseudomonadati</taxon>
        <taxon>Planctomycetota</taxon>
        <taxon>Planctomycetia</taxon>
        <taxon>Isosphaerales</taxon>
        <taxon>Isosphaeraceae</taxon>
        <taxon>Singulisphaera</taxon>
    </lineage>
</organism>
<keyword evidence="4 7" id="KW-0012">Acyltransferase</keyword>
<dbReference type="GO" id="GO:0005737">
    <property type="term" value="C:cytoplasm"/>
    <property type="evidence" value="ECO:0007669"/>
    <property type="project" value="UniProtKB-ARBA"/>
</dbReference>
<evidence type="ECO:0000259" key="8">
    <source>
        <dbReference type="Pfam" id="PF00108"/>
    </source>
</evidence>
<dbReference type="InterPro" id="IPR020616">
    <property type="entry name" value="Thiolase_N"/>
</dbReference>
<dbReference type="HOGENOM" id="CLU_031026_0_0_0"/>
<feature type="domain" description="Thiolase N-terminal" evidence="8">
    <location>
        <begin position="5"/>
        <end position="255"/>
    </location>
</feature>
<dbReference type="AlphaFoldDB" id="L0DEI3"/>
<dbReference type="EC" id="2.3.1.16" evidence="5"/>
<gene>
    <name evidence="10" type="ordered locus">Sinac_3406</name>
</gene>
<dbReference type="SUPFAM" id="SSF53901">
    <property type="entry name" value="Thiolase-like"/>
    <property type="match status" value="2"/>
</dbReference>
<evidence type="ECO:0000256" key="6">
    <source>
        <dbReference type="PIRSR" id="PIRSR000429-1"/>
    </source>
</evidence>
<dbReference type="InterPro" id="IPR020610">
    <property type="entry name" value="Thiolase_AS"/>
</dbReference>
<dbReference type="PROSITE" id="PS00098">
    <property type="entry name" value="THIOLASE_1"/>
    <property type="match status" value="1"/>
</dbReference>
<dbReference type="PROSITE" id="PS00099">
    <property type="entry name" value="THIOLASE_3"/>
    <property type="match status" value="1"/>
</dbReference>
<dbReference type="Proteomes" id="UP000010798">
    <property type="component" value="Chromosome"/>
</dbReference>
<evidence type="ECO:0000313" key="10">
    <source>
        <dbReference type="EMBL" id="AGA27667.1"/>
    </source>
</evidence>
<evidence type="ECO:0000256" key="5">
    <source>
        <dbReference type="ARBA" id="ARBA00024073"/>
    </source>
</evidence>
<dbReference type="NCBIfam" id="TIGR01930">
    <property type="entry name" value="AcCoA-C-Actrans"/>
    <property type="match status" value="1"/>
</dbReference>
<name>L0DEI3_SINAD</name>
<evidence type="ECO:0000256" key="2">
    <source>
        <dbReference type="ARBA" id="ARBA00010982"/>
    </source>
</evidence>
<comment type="pathway">
    <text evidence="1">Lipid metabolism.</text>
</comment>
<dbReference type="InterPro" id="IPR020617">
    <property type="entry name" value="Thiolase_C"/>
</dbReference>
<dbReference type="EMBL" id="CP003364">
    <property type="protein sequence ID" value="AGA27667.1"/>
    <property type="molecule type" value="Genomic_DNA"/>
</dbReference>
<dbReference type="Pfam" id="PF02803">
    <property type="entry name" value="Thiolase_C"/>
    <property type="match status" value="1"/>
</dbReference>
<evidence type="ECO:0000259" key="9">
    <source>
        <dbReference type="Pfam" id="PF02803"/>
    </source>
</evidence>